<dbReference type="AlphaFoldDB" id="X1RUS6"/>
<accession>X1RUS6</accession>
<organism evidence="1">
    <name type="scientific">marine sediment metagenome</name>
    <dbReference type="NCBI Taxonomy" id="412755"/>
    <lineage>
        <taxon>unclassified sequences</taxon>
        <taxon>metagenomes</taxon>
        <taxon>ecological metagenomes</taxon>
    </lineage>
</organism>
<proteinExistence type="predicted"/>
<comment type="caution">
    <text evidence="1">The sequence shown here is derived from an EMBL/GenBank/DDBJ whole genome shotgun (WGS) entry which is preliminary data.</text>
</comment>
<dbReference type="EMBL" id="BARW01003982">
    <property type="protein sequence ID" value="GAI59254.1"/>
    <property type="molecule type" value="Genomic_DNA"/>
</dbReference>
<name>X1RUS6_9ZZZZ</name>
<sequence>MPSEVIIATNAAVDVAAERENTVVLAKSLTIDNQGGITDRVITLQDVFTPSNYYGAPDPITIDPIQRFRALVVAGDIITWGEEDLKEVKCLGAMKVGPTVADEDDDHCYVTVGYEHE</sequence>
<evidence type="ECO:0000313" key="1">
    <source>
        <dbReference type="EMBL" id="GAI59254.1"/>
    </source>
</evidence>
<protein>
    <submittedName>
        <fullName evidence="1">Uncharacterized protein</fullName>
    </submittedName>
</protein>
<gene>
    <name evidence="1" type="ORF">S12H4_09692</name>
</gene>
<reference evidence="1" key="1">
    <citation type="journal article" date="2014" name="Front. Microbiol.">
        <title>High frequency of phylogenetically diverse reductive dehalogenase-homologous genes in deep subseafloor sedimentary metagenomes.</title>
        <authorList>
            <person name="Kawai M."/>
            <person name="Futagami T."/>
            <person name="Toyoda A."/>
            <person name="Takaki Y."/>
            <person name="Nishi S."/>
            <person name="Hori S."/>
            <person name="Arai W."/>
            <person name="Tsubouchi T."/>
            <person name="Morono Y."/>
            <person name="Uchiyama I."/>
            <person name="Ito T."/>
            <person name="Fujiyama A."/>
            <person name="Inagaki F."/>
            <person name="Takami H."/>
        </authorList>
    </citation>
    <scope>NUCLEOTIDE SEQUENCE</scope>
    <source>
        <strain evidence="1">Expedition CK06-06</strain>
    </source>
</reference>